<dbReference type="PANTHER" id="PTHR43245">
    <property type="entry name" value="BIFUNCTIONAL POLYMYXIN RESISTANCE PROTEIN ARNA"/>
    <property type="match status" value="1"/>
</dbReference>
<reference evidence="2 3" key="1">
    <citation type="submission" date="2019-09" db="EMBL/GenBank/DDBJ databases">
        <title>Draft genome sequencing and comparative genomics of hatchery-associated Vibrios.</title>
        <authorList>
            <person name="Kehlet-Delgado H."/>
            <person name="Mueller R.S."/>
        </authorList>
    </citation>
    <scope>NUCLEOTIDE SEQUENCE [LARGE SCALE GENOMIC DNA]</scope>
    <source>
        <strain evidence="2 3">09-121-3</strain>
    </source>
</reference>
<dbReference type="InterPro" id="IPR036291">
    <property type="entry name" value="NAD(P)-bd_dom_sf"/>
</dbReference>
<dbReference type="Proteomes" id="UP000576645">
    <property type="component" value="Unassembled WGS sequence"/>
</dbReference>
<dbReference type="InterPro" id="IPR001509">
    <property type="entry name" value="Epimerase_deHydtase"/>
</dbReference>
<accession>A0AAP6ZMH3</accession>
<evidence type="ECO:0000313" key="3">
    <source>
        <dbReference type="Proteomes" id="UP000576645"/>
    </source>
</evidence>
<comment type="caution">
    <text evidence="2">The sequence shown here is derived from an EMBL/GenBank/DDBJ whole genome shotgun (WGS) entry which is preliminary data.</text>
</comment>
<dbReference type="AlphaFoldDB" id="A0AAP6ZMH3"/>
<dbReference type="Pfam" id="PF01370">
    <property type="entry name" value="Epimerase"/>
    <property type="match status" value="1"/>
</dbReference>
<dbReference type="Gene3D" id="3.40.50.720">
    <property type="entry name" value="NAD(P)-binding Rossmann-like Domain"/>
    <property type="match status" value="1"/>
</dbReference>
<dbReference type="PANTHER" id="PTHR43245:SF58">
    <property type="entry name" value="BLL5923 PROTEIN"/>
    <property type="match status" value="1"/>
</dbReference>
<sequence>MRIAITGANGFLGSHLLPFLSEAYEVVELGRKPNSVRNDYHHYDLMVEHSLEANALNEVNVIIHTAAITRVAKGDHPEKWEKVRQANVVSTVELAKACFEAGVQRFIFISSIKVHGESTACLSPLTHDSPMNPCDDYARSKCEAECELRKLASLYNKELVIIRPPMIYGPGVKANFISLMRLVAKGLPLPFGLIKQNSRSLVSVNNLVDLILTCIREPRAANQIFLVSDNYDVSTSEMVGEMAKALGKSNRQIPVPVWCYRLVGKLLNKSDVVDRLVNSLQVDISHTEQTLNWTPPQTLQDGFKQTAESFMKFKKCNGKHDSFN</sequence>
<dbReference type="SUPFAM" id="SSF51735">
    <property type="entry name" value="NAD(P)-binding Rossmann-fold domains"/>
    <property type="match status" value="1"/>
</dbReference>
<dbReference type="EMBL" id="VTXP01000007">
    <property type="protein sequence ID" value="NOJ23997.1"/>
    <property type="molecule type" value="Genomic_DNA"/>
</dbReference>
<evidence type="ECO:0000259" key="1">
    <source>
        <dbReference type="Pfam" id="PF01370"/>
    </source>
</evidence>
<name>A0AAP6ZMH3_9VIBR</name>
<proteinExistence type="predicted"/>
<dbReference type="RefSeq" id="WP_171353052.1">
    <property type="nucleotide sequence ID" value="NZ_VTXP01000007.1"/>
</dbReference>
<dbReference type="InterPro" id="IPR050177">
    <property type="entry name" value="Lipid_A_modif_metabolic_enz"/>
</dbReference>
<feature type="domain" description="NAD-dependent epimerase/dehydratase" evidence="1">
    <location>
        <begin position="3"/>
        <end position="224"/>
    </location>
</feature>
<organism evidence="2 3">
    <name type="scientific">Vibrio coralliilyticus</name>
    <dbReference type="NCBI Taxonomy" id="190893"/>
    <lineage>
        <taxon>Bacteria</taxon>
        <taxon>Pseudomonadati</taxon>
        <taxon>Pseudomonadota</taxon>
        <taxon>Gammaproteobacteria</taxon>
        <taxon>Vibrionales</taxon>
        <taxon>Vibrionaceae</taxon>
        <taxon>Vibrio</taxon>
    </lineage>
</organism>
<protein>
    <submittedName>
        <fullName evidence="2">NAD-dependent epimerase/dehydratase family protein</fullName>
    </submittedName>
</protein>
<gene>
    <name evidence="2" type="ORF">F0238_14770</name>
</gene>
<evidence type="ECO:0000313" key="2">
    <source>
        <dbReference type="EMBL" id="NOJ23997.1"/>
    </source>
</evidence>